<dbReference type="Proteomes" id="UP001226389">
    <property type="component" value="Unassembled WGS sequence"/>
</dbReference>
<reference evidence="1 2" key="1">
    <citation type="submission" date="2023-07" db="EMBL/GenBank/DDBJ databases">
        <title>Sorghum-associated microbial communities from plants grown in Nebraska, USA.</title>
        <authorList>
            <person name="Schachtman D."/>
        </authorList>
    </citation>
    <scope>NUCLEOTIDE SEQUENCE [LARGE SCALE GENOMIC DNA]</scope>
    <source>
        <strain evidence="1 2">DS994</strain>
    </source>
</reference>
<dbReference type="EMBL" id="JAUSSY010000004">
    <property type="protein sequence ID" value="MDQ0118045.1"/>
    <property type="molecule type" value="Genomic_DNA"/>
</dbReference>
<evidence type="ECO:0000313" key="1">
    <source>
        <dbReference type="EMBL" id="MDQ0118045.1"/>
    </source>
</evidence>
<accession>A0ABT9UH95</accession>
<gene>
    <name evidence="1" type="ORF">J2T22_001222</name>
</gene>
<keyword evidence="2" id="KW-1185">Reference proteome</keyword>
<evidence type="ECO:0000313" key="2">
    <source>
        <dbReference type="Proteomes" id="UP001226389"/>
    </source>
</evidence>
<proteinExistence type="predicted"/>
<organism evidence="1 2">
    <name type="scientific">Pseudarthrobacter defluvii</name>
    <dbReference type="NCBI Taxonomy" id="410837"/>
    <lineage>
        <taxon>Bacteria</taxon>
        <taxon>Bacillati</taxon>
        <taxon>Actinomycetota</taxon>
        <taxon>Actinomycetes</taxon>
        <taxon>Micrococcales</taxon>
        <taxon>Micrococcaceae</taxon>
        <taxon>Pseudarthrobacter</taxon>
    </lineage>
</organism>
<protein>
    <submittedName>
        <fullName evidence="1">Uncharacterized protein</fullName>
    </submittedName>
</protein>
<comment type="caution">
    <text evidence="1">The sequence shown here is derived from an EMBL/GenBank/DDBJ whole genome shotgun (WGS) entry which is preliminary data.</text>
</comment>
<sequence length="72" mass="7871">MAAIWIGVLITGHICGAGTYRSFMLKIVKQILRSKPKCRYCGMALPPSPSAAFCSRHCYDSFQYWGGGSSHG</sequence>
<name>A0ABT9UH95_9MICC</name>